<evidence type="ECO:0000313" key="3">
    <source>
        <dbReference type="Proteomes" id="UP001474120"/>
    </source>
</evidence>
<keyword evidence="1" id="KW-0472">Membrane</keyword>
<organism evidence="2 3">
    <name type="scientific">Lutimonas vermicola</name>
    <dbReference type="NCBI Taxonomy" id="414288"/>
    <lineage>
        <taxon>Bacteria</taxon>
        <taxon>Pseudomonadati</taxon>
        <taxon>Bacteroidota</taxon>
        <taxon>Flavobacteriia</taxon>
        <taxon>Flavobacteriales</taxon>
        <taxon>Flavobacteriaceae</taxon>
        <taxon>Lutimonas</taxon>
    </lineage>
</organism>
<protein>
    <submittedName>
        <fullName evidence="2">DUF6090 family protein</fullName>
    </submittedName>
</protein>
<reference evidence="2 3" key="1">
    <citation type="submission" date="2024-04" db="EMBL/GenBank/DDBJ databases">
        <title>whole genome sequencing of Lutimonas vermicola strain IMCC1616.</title>
        <authorList>
            <person name="Bae S.S."/>
        </authorList>
    </citation>
    <scope>NUCLEOTIDE SEQUENCE [LARGE SCALE GENOMIC DNA]</scope>
    <source>
        <strain evidence="2 3">IMCC1616</strain>
    </source>
</reference>
<sequence length="226" mass="26749">MADDNKPLKYMRYAIGEIVLVVIGILIALQINNWNEARKTKQFEHDILSDILIAIDENFARLDRSFTCNKMAIESADIILNVIKKNLPYNDSLDVHFSKSLQWCSPSFHNSGYESLKIYGRNLITNDTLRENLGIYDAGWMETLAQRQEDFFYYTASPILVEYFEKVAMRTEMKPFDYKELKNSKKYISVLKTSKAYREDQVKWHEEWKESLENIYKMIQRELKNQ</sequence>
<gene>
    <name evidence="2" type="ORF">AABB81_11325</name>
</gene>
<evidence type="ECO:0000313" key="2">
    <source>
        <dbReference type="EMBL" id="MEL4456490.1"/>
    </source>
</evidence>
<evidence type="ECO:0000256" key="1">
    <source>
        <dbReference type="SAM" id="Phobius"/>
    </source>
</evidence>
<dbReference type="Pfam" id="PF19578">
    <property type="entry name" value="DUF6090"/>
    <property type="match status" value="1"/>
</dbReference>
<keyword evidence="1" id="KW-1133">Transmembrane helix</keyword>
<dbReference type="RefSeq" id="WP_342160636.1">
    <property type="nucleotide sequence ID" value="NZ_JBCDNA010000002.1"/>
</dbReference>
<dbReference type="EMBL" id="JBCDNA010000002">
    <property type="protein sequence ID" value="MEL4456490.1"/>
    <property type="molecule type" value="Genomic_DNA"/>
</dbReference>
<name>A0ABU9L5Q1_9FLAO</name>
<keyword evidence="3" id="KW-1185">Reference proteome</keyword>
<comment type="caution">
    <text evidence="2">The sequence shown here is derived from an EMBL/GenBank/DDBJ whole genome shotgun (WGS) entry which is preliminary data.</text>
</comment>
<feature type="transmembrane region" description="Helical" evidence="1">
    <location>
        <begin position="12"/>
        <end position="31"/>
    </location>
</feature>
<dbReference type="InterPro" id="IPR045749">
    <property type="entry name" value="DUF6090"/>
</dbReference>
<accession>A0ABU9L5Q1</accession>
<keyword evidence="1" id="KW-0812">Transmembrane</keyword>
<proteinExistence type="predicted"/>
<dbReference type="Proteomes" id="UP001474120">
    <property type="component" value="Unassembled WGS sequence"/>
</dbReference>